<dbReference type="SUPFAM" id="SSF55920">
    <property type="entry name" value="Creatinase/aminopeptidase"/>
    <property type="match status" value="1"/>
</dbReference>
<accession>A0A386H4P9</accession>
<dbReference type="PANTHER" id="PTHR46112">
    <property type="entry name" value="AMINOPEPTIDASE"/>
    <property type="match status" value="1"/>
</dbReference>
<dbReference type="Pfam" id="PF00557">
    <property type="entry name" value="Peptidase_M24"/>
    <property type="match status" value="1"/>
</dbReference>
<keyword evidence="6" id="KW-1185">Reference proteome</keyword>
<dbReference type="InterPro" id="IPR029149">
    <property type="entry name" value="Creatin/AminoP/Spt16_N"/>
</dbReference>
<dbReference type="EMBL" id="CP032416">
    <property type="protein sequence ID" value="AYD40604.1"/>
    <property type="molecule type" value="Genomic_DNA"/>
</dbReference>
<feature type="domain" description="Peptidase M24" evidence="3">
    <location>
        <begin position="139"/>
        <end position="341"/>
    </location>
</feature>
<evidence type="ECO:0000256" key="2">
    <source>
        <dbReference type="ARBA" id="ARBA00022801"/>
    </source>
</evidence>
<dbReference type="InterPro" id="IPR000994">
    <property type="entry name" value="Pept_M24"/>
</dbReference>
<protein>
    <submittedName>
        <fullName evidence="5">Aminopeptidase P family protein</fullName>
    </submittedName>
</protein>
<evidence type="ECO:0000256" key="1">
    <source>
        <dbReference type="ARBA" id="ARBA00008766"/>
    </source>
</evidence>
<evidence type="ECO:0000259" key="3">
    <source>
        <dbReference type="Pfam" id="PF00557"/>
    </source>
</evidence>
<keyword evidence="2" id="KW-0378">Hydrolase</keyword>
<dbReference type="Gene3D" id="3.40.350.10">
    <property type="entry name" value="Creatinase/prolidase N-terminal domain"/>
    <property type="match status" value="1"/>
</dbReference>
<dbReference type="CDD" id="cd01092">
    <property type="entry name" value="APP-like"/>
    <property type="match status" value="1"/>
</dbReference>
<dbReference type="InterPro" id="IPR050659">
    <property type="entry name" value="Peptidase_M24B"/>
</dbReference>
<dbReference type="Gene3D" id="3.90.230.10">
    <property type="entry name" value="Creatinase/methionine aminopeptidase superfamily"/>
    <property type="match status" value="1"/>
</dbReference>
<evidence type="ECO:0000313" key="6">
    <source>
        <dbReference type="Proteomes" id="UP000266301"/>
    </source>
</evidence>
<dbReference type="InterPro" id="IPR000587">
    <property type="entry name" value="Creatinase_N"/>
</dbReference>
<name>A0A386H4P9_9CLOT</name>
<dbReference type="SUPFAM" id="SSF53092">
    <property type="entry name" value="Creatinase/prolidase N-terminal domain"/>
    <property type="match status" value="1"/>
</dbReference>
<dbReference type="PANTHER" id="PTHR46112:SF3">
    <property type="entry name" value="AMINOPEPTIDASE YPDF"/>
    <property type="match status" value="1"/>
</dbReference>
<dbReference type="Pfam" id="PF01321">
    <property type="entry name" value="Creatinase_N"/>
    <property type="match status" value="1"/>
</dbReference>
<comment type="similarity">
    <text evidence="1">Belongs to the peptidase M24B family.</text>
</comment>
<keyword evidence="5" id="KW-0031">Aminopeptidase</keyword>
<dbReference type="FunFam" id="3.90.230.10:FF:000014">
    <property type="entry name" value="Aminopeptidase P family protein"/>
    <property type="match status" value="1"/>
</dbReference>
<evidence type="ECO:0000259" key="4">
    <source>
        <dbReference type="Pfam" id="PF01321"/>
    </source>
</evidence>
<keyword evidence="5" id="KW-0645">Protease</keyword>
<gene>
    <name evidence="5" type="ORF">D4Z93_08710</name>
</gene>
<dbReference type="AlphaFoldDB" id="A0A386H4P9"/>
<dbReference type="GO" id="GO:0004177">
    <property type="term" value="F:aminopeptidase activity"/>
    <property type="evidence" value="ECO:0007669"/>
    <property type="project" value="UniProtKB-KW"/>
</dbReference>
<dbReference type="Proteomes" id="UP000266301">
    <property type="component" value="Chromosome"/>
</dbReference>
<dbReference type="KEGG" id="cfer:D4Z93_08710"/>
<dbReference type="InterPro" id="IPR036005">
    <property type="entry name" value="Creatinase/aminopeptidase-like"/>
</dbReference>
<feature type="domain" description="Creatinase N-terminal" evidence="4">
    <location>
        <begin position="5"/>
        <end position="131"/>
    </location>
</feature>
<dbReference type="OrthoDB" id="9806388at2"/>
<sequence>MIEERIEKLKKLMLDNSMDAVLIFGDTNRNYLSGFTGNESFSLITQDKKFFITDSRFTEQAANQVIGYEILDYTNNGSFIKLLSDLVEKNNVKNLGFEEDVISYKTYEEYRNGLKCNLVPMNGIIEKIRTIKDNDELKLIRKAAEIADSAFDHIVKFIKPGMTEREIGIELEFYMKKLGAKGLSFPSIVASGVRSSLPHGEATDKVVSEGEFLTMDYGCIYKEYCSDMTRTVVIGKPSDKMVRVYDIVLEAQQRALNAYRANVPACDVDKVARDYISHMGYGKCFGHSLGHGVGRDIHESPVVSYRNSVKLEEGMVVTDEPGIYIPDFGGVRIEDLLVINENGVEVLSRSPKHLICIK</sequence>
<organism evidence="5 6">
    <name type="scientific">Clostridium fermenticellae</name>
    <dbReference type="NCBI Taxonomy" id="2068654"/>
    <lineage>
        <taxon>Bacteria</taxon>
        <taxon>Bacillati</taxon>
        <taxon>Bacillota</taxon>
        <taxon>Clostridia</taxon>
        <taxon>Eubacteriales</taxon>
        <taxon>Clostridiaceae</taxon>
        <taxon>Clostridium</taxon>
    </lineage>
</organism>
<evidence type="ECO:0000313" key="5">
    <source>
        <dbReference type="EMBL" id="AYD40604.1"/>
    </source>
</evidence>
<dbReference type="RefSeq" id="WP_119972613.1">
    <property type="nucleotide sequence ID" value="NZ_CP032416.1"/>
</dbReference>
<reference evidence="5 6" key="1">
    <citation type="journal article" date="2019" name="Int. J. Syst. Evol. Microbiol.">
        <title>Clostridium fermenticellae sp. nov., isolated from the mud in a fermentation cellar for the production of the Chinese liquor, baijiu.</title>
        <authorList>
            <person name="Xu P.X."/>
            <person name="Chai L.J."/>
            <person name="Qiu T."/>
            <person name="Zhang X.J."/>
            <person name="Lu Z.M."/>
            <person name="Xiao C."/>
            <person name="Wang S.T."/>
            <person name="Shen C.H."/>
            <person name="Shi J.S."/>
            <person name="Xu Z.H."/>
        </authorList>
    </citation>
    <scope>NUCLEOTIDE SEQUENCE [LARGE SCALE GENOMIC DNA]</scope>
    <source>
        <strain evidence="5 6">JN500901</strain>
    </source>
</reference>
<proteinExistence type="inferred from homology"/>